<dbReference type="PANTHER" id="PTHR46825">
    <property type="entry name" value="D-ALANYL-D-ALANINE-CARBOXYPEPTIDASE/ENDOPEPTIDASE AMPH"/>
    <property type="match status" value="1"/>
</dbReference>
<dbReference type="GO" id="GO:0046417">
    <property type="term" value="P:chorismate metabolic process"/>
    <property type="evidence" value="ECO:0007669"/>
    <property type="project" value="InterPro"/>
</dbReference>
<dbReference type="PROSITE" id="PS51168">
    <property type="entry name" value="CHORISMATE_MUT_2"/>
    <property type="match status" value="1"/>
</dbReference>
<dbReference type="Pfam" id="PF01817">
    <property type="entry name" value="CM_2"/>
    <property type="match status" value="1"/>
</dbReference>
<proteinExistence type="predicted"/>
<dbReference type="PANTHER" id="PTHR46825:SF15">
    <property type="entry name" value="BETA-LACTAMASE-RELATED DOMAIN-CONTAINING PROTEIN"/>
    <property type="match status" value="1"/>
</dbReference>
<dbReference type="OrthoDB" id="5377981at2"/>
<dbReference type="EMBL" id="QOZG01000051">
    <property type="protein sequence ID" value="RCS21383.1"/>
    <property type="molecule type" value="Genomic_DNA"/>
</dbReference>
<name>A0A368JYW4_9HYPH</name>
<sequence>MRNESEIKAELFSYRQSIDNIDAALVNMQAERFCYTGKVGLLKTRYGLPPADPVREKLQVVRIAEDARLDQNFAGKLLNFIIREVIRHHKQIAIPARGGAVAGRLLIFVLSMAWLCVGTRAETSTPASTAAHIYAPLVEESYTHFDLPGLAVGVIEDGKVVYISIAGERTAGSDRKIDADTLFKIGSNSKAMTTALLGRLVDQGKLRWDDPVTKYLPDFRMYDSWVTKQMRISDLLIHASGLPAGAGDLMLWPEPNDFTPADIIHALRYFRPAYSFRSQYEYDNLLYVVAGQVAAVAGGAPYETLMRREVFEPLSLTRCQVGRWDRDAVGNVAEPHGFIDGRNQVIRADGAIIPASPSDPAGGIRCSLNDMLTWALTWLAPTPMQLAWLSPKQREVLQSPHMLIPVSAQMRQWNNTHVMAYGYGWRMADANGHWTVWHTGTLAGMYSELRLLPDSRSGFVTLINGNGGKARMVLSEALLKHFTDPADRRGIADYAAQLDTLHAAPETKPATPDQVAIQPADARSLAGRLGIYRDPWLGLASICVRDDEVRFQVNKSPRLAGTVMKQGNRYLVRWDDRSVQPDAWLNFRPGSPAQLTMAPHEGYSSDYKDIDFTRKSGCAQSGSDWGRFD</sequence>
<dbReference type="SUPFAM" id="SSF48600">
    <property type="entry name" value="Chorismate mutase II"/>
    <property type="match status" value="1"/>
</dbReference>
<dbReference type="Gene3D" id="1.20.59.10">
    <property type="entry name" value="Chorismate mutase"/>
    <property type="match status" value="1"/>
</dbReference>
<dbReference type="InterPro" id="IPR036979">
    <property type="entry name" value="CM_dom_sf"/>
</dbReference>
<dbReference type="SMART" id="SM00830">
    <property type="entry name" value="CM_2"/>
    <property type="match status" value="1"/>
</dbReference>
<gene>
    <name evidence="3" type="ORF">DUT91_24515</name>
</gene>
<evidence type="ECO:0000313" key="3">
    <source>
        <dbReference type="EMBL" id="RCS21383.1"/>
    </source>
</evidence>
<dbReference type="AlphaFoldDB" id="A0A368JYW4"/>
<dbReference type="EC" id="5.4.99.5" evidence="1"/>
<keyword evidence="4" id="KW-1185">Reference proteome</keyword>
<evidence type="ECO:0000256" key="1">
    <source>
        <dbReference type="ARBA" id="ARBA00012404"/>
    </source>
</evidence>
<accession>A0A368JYW4</accession>
<reference evidence="3 4" key="1">
    <citation type="submission" date="2018-07" db="EMBL/GenBank/DDBJ databases">
        <title>The draft genome of Phyllobacterium salinisoli.</title>
        <authorList>
            <person name="Liu L."/>
            <person name="Li L."/>
            <person name="Zhang X."/>
            <person name="Liang L."/>
        </authorList>
    </citation>
    <scope>NUCLEOTIDE SEQUENCE [LARGE SCALE GENOMIC DNA]</scope>
    <source>
        <strain evidence="3 4">LLAN61</strain>
    </source>
</reference>
<comment type="caution">
    <text evidence="3">The sequence shown here is derived from an EMBL/GenBank/DDBJ whole genome shotgun (WGS) entry which is preliminary data.</text>
</comment>
<dbReference type="Proteomes" id="UP000253420">
    <property type="component" value="Unassembled WGS sequence"/>
</dbReference>
<dbReference type="InterPro" id="IPR050491">
    <property type="entry name" value="AmpC-like"/>
</dbReference>
<organism evidence="3 4">
    <name type="scientific">Phyllobacterium salinisoli</name>
    <dbReference type="NCBI Taxonomy" id="1899321"/>
    <lineage>
        <taxon>Bacteria</taxon>
        <taxon>Pseudomonadati</taxon>
        <taxon>Pseudomonadota</taxon>
        <taxon>Alphaproteobacteria</taxon>
        <taxon>Hyphomicrobiales</taxon>
        <taxon>Phyllobacteriaceae</taxon>
        <taxon>Phyllobacterium</taxon>
    </lineage>
</organism>
<dbReference type="InterPro" id="IPR001466">
    <property type="entry name" value="Beta-lactam-related"/>
</dbReference>
<dbReference type="InterPro" id="IPR002701">
    <property type="entry name" value="CM_II_prokaryot"/>
</dbReference>
<dbReference type="GO" id="GO:0004106">
    <property type="term" value="F:chorismate mutase activity"/>
    <property type="evidence" value="ECO:0007669"/>
    <property type="project" value="UniProtKB-EC"/>
</dbReference>
<dbReference type="SUPFAM" id="SSF56601">
    <property type="entry name" value="beta-lactamase/transpeptidase-like"/>
    <property type="match status" value="1"/>
</dbReference>
<dbReference type="Gene3D" id="3.40.710.10">
    <property type="entry name" value="DD-peptidase/beta-lactamase superfamily"/>
    <property type="match status" value="1"/>
</dbReference>
<protein>
    <recommendedName>
        <fullName evidence="1">chorismate mutase</fullName>
        <ecNumber evidence="1">5.4.99.5</ecNumber>
    </recommendedName>
</protein>
<evidence type="ECO:0000259" key="2">
    <source>
        <dbReference type="PROSITE" id="PS51168"/>
    </source>
</evidence>
<dbReference type="InterPro" id="IPR036263">
    <property type="entry name" value="Chorismate_II_sf"/>
</dbReference>
<dbReference type="InterPro" id="IPR012338">
    <property type="entry name" value="Beta-lactam/transpept-like"/>
</dbReference>
<feature type="domain" description="Chorismate mutase" evidence="2">
    <location>
        <begin position="5"/>
        <end position="93"/>
    </location>
</feature>
<dbReference type="Pfam" id="PF00144">
    <property type="entry name" value="Beta-lactamase"/>
    <property type="match status" value="1"/>
</dbReference>
<evidence type="ECO:0000313" key="4">
    <source>
        <dbReference type="Proteomes" id="UP000253420"/>
    </source>
</evidence>